<name>A0A9N9HYN2_FUNMO</name>
<evidence type="ECO:0000313" key="2">
    <source>
        <dbReference type="Proteomes" id="UP000789375"/>
    </source>
</evidence>
<feature type="non-terminal residue" evidence="1">
    <location>
        <position position="48"/>
    </location>
</feature>
<sequence>KKRTKASNVKNEKRFASNLFELSAQIAQVVEPLAQIEEVSENCKYKYF</sequence>
<gene>
    <name evidence="1" type="ORF">FMOSSE_LOCUS14426</name>
</gene>
<accession>A0A9N9HYN2</accession>
<proteinExistence type="predicted"/>
<evidence type="ECO:0000313" key="1">
    <source>
        <dbReference type="EMBL" id="CAG8712630.1"/>
    </source>
</evidence>
<protein>
    <submittedName>
        <fullName evidence="1">16716_t:CDS:1</fullName>
    </submittedName>
</protein>
<dbReference type="AlphaFoldDB" id="A0A9N9HYN2"/>
<organism evidence="1 2">
    <name type="scientific">Funneliformis mosseae</name>
    <name type="common">Endomycorrhizal fungus</name>
    <name type="synonym">Glomus mosseae</name>
    <dbReference type="NCBI Taxonomy" id="27381"/>
    <lineage>
        <taxon>Eukaryota</taxon>
        <taxon>Fungi</taxon>
        <taxon>Fungi incertae sedis</taxon>
        <taxon>Mucoromycota</taxon>
        <taxon>Glomeromycotina</taxon>
        <taxon>Glomeromycetes</taxon>
        <taxon>Glomerales</taxon>
        <taxon>Glomeraceae</taxon>
        <taxon>Funneliformis</taxon>
    </lineage>
</organism>
<keyword evidence="2" id="KW-1185">Reference proteome</keyword>
<dbReference type="Proteomes" id="UP000789375">
    <property type="component" value="Unassembled WGS sequence"/>
</dbReference>
<reference evidence="1" key="1">
    <citation type="submission" date="2021-06" db="EMBL/GenBank/DDBJ databases">
        <authorList>
            <person name="Kallberg Y."/>
            <person name="Tangrot J."/>
            <person name="Rosling A."/>
        </authorList>
    </citation>
    <scope>NUCLEOTIDE SEQUENCE</scope>
    <source>
        <strain evidence="1">87-6 pot B 2015</strain>
    </source>
</reference>
<comment type="caution">
    <text evidence="1">The sequence shown here is derived from an EMBL/GenBank/DDBJ whole genome shotgun (WGS) entry which is preliminary data.</text>
</comment>
<dbReference type="EMBL" id="CAJVPP010011010">
    <property type="protein sequence ID" value="CAG8712630.1"/>
    <property type="molecule type" value="Genomic_DNA"/>
</dbReference>